<evidence type="ECO:0000313" key="4">
    <source>
        <dbReference type="Proteomes" id="UP000594364"/>
    </source>
</evidence>
<dbReference type="Gene3D" id="3.40.50.1820">
    <property type="entry name" value="alpha/beta hydrolase"/>
    <property type="match status" value="1"/>
</dbReference>
<dbReference type="SUPFAM" id="SSF53474">
    <property type="entry name" value="alpha/beta-Hydrolases"/>
    <property type="match status" value="1"/>
</dbReference>
<keyword evidence="4" id="KW-1185">Reference proteome</keyword>
<dbReference type="Proteomes" id="UP000594364">
    <property type="component" value="Chromosome 1"/>
</dbReference>
<dbReference type="Pfam" id="PF02230">
    <property type="entry name" value="Abhydrolase_2"/>
    <property type="match status" value="1"/>
</dbReference>
<protein>
    <recommendedName>
        <fullName evidence="2">Phospholipase/carboxylesterase/thioesterase domain-containing protein</fullName>
    </recommendedName>
</protein>
<dbReference type="OrthoDB" id="2418081at2759"/>
<reference evidence="3 4" key="1">
    <citation type="journal article" date="2018" name="PLoS Genet.">
        <title>Repeat elements organise 3D genome structure and mediate transcription in the filamentous fungus Epichloe festucae.</title>
        <authorList>
            <person name="Winter D.J."/>
            <person name="Ganley A.R.D."/>
            <person name="Young C.A."/>
            <person name="Liachko I."/>
            <person name="Schardl C.L."/>
            <person name="Dupont P.Y."/>
            <person name="Berry D."/>
            <person name="Ram A."/>
            <person name="Scott B."/>
            <person name="Cox M.P."/>
        </authorList>
    </citation>
    <scope>NUCLEOTIDE SEQUENCE [LARGE SCALE GENOMIC DNA]</scope>
    <source>
        <strain evidence="3 4">Fl1</strain>
    </source>
</reference>
<organism evidence="3 4">
    <name type="scientific">Epichloe festucae (strain Fl1)</name>
    <dbReference type="NCBI Taxonomy" id="877507"/>
    <lineage>
        <taxon>Eukaryota</taxon>
        <taxon>Fungi</taxon>
        <taxon>Dikarya</taxon>
        <taxon>Ascomycota</taxon>
        <taxon>Pezizomycotina</taxon>
        <taxon>Sordariomycetes</taxon>
        <taxon>Hypocreomycetidae</taxon>
        <taxon>Hypocreales</taxon>
        <taxon>Clavicipitaceae</taxon>
        <taxon>Epichloe</taxon>
    </lineage>
</organism>
<feature type="domain" description="Phospholipase/carboxylesterase/thioesterase" evidence="2">
    <location>
        <begin position="75"/>
        <end position="307"/>
    </location>
</feature>
<dbReference type="InterPro" id="IPR003140">
    <property type="entry name" value="PLipase/COase/thioEstase"/>
</dbReference>
<proteinExistence type="inferred from homology"/>
<dbReference type="PANTHER" id="PTHR10655">
    <property type="entry name" value="LYSOPHOSPHOLIPASE-RELATED"/>
    <property type="match status" value="1"/>
</dbReference>
<dbReference type="EMBL" id="CP031385">
    <property type="protein sequence ID" value="QPG94045.1"/>
    <property type="molecule type" value="Genomic_DNA"/>
</dbReference>
<gene>
    <name evidence="3" type="ORF">C2857_004293</name>
</gene>
<dbReference type="InterPro" id="IPR029058">
    <property type="entry name" value="AB_hydrolase_fold"/>
</dbReference>
<evidence type="ECO:0000256" key="1">
    <source>
        <dbReference type="ARBA" id="ARBA00006499"/>
    </source>
</evidence>
<comment type="similarity">
    <text evidence="1">Belongs to the AB hydrolase superfamily. AB hydrolase 2 family.</text>
</comment>
<dbReference type="InterPro" id="IPR050565">
    <property type="entry name" value="LYPA1-2/EST-like"/>
</dbReference>
<dbReference type="GO" id="GO:0052689">
    <property type="term" value="F:carboxylic ester hydrolase activity"/>
    <property type="evidence" value="ECO:0007669"/>
    <property type="project" value="TreeGrafter"/>
</dbReference>
<name>A0A7S9KKK6_EPIFF</name>
<dbReference type="PANTHER" id="PTHR10655:SF63">
    <property type="entry name" value="PHOSPHOLIPASE_CARBOXYLESTERASE_THIOESTERASE DOMAIN-CONTAINING PROTEIN"/>
    <property type="match status" value="1"/>
</dbReference>
<dbReference type="AlphaFoldDB" id="A0A7S9KKK6"/>
<accession>A0A7S9KKK6</accession>
<sequence length="326" mass="36863">MPRCRASCTLLRTSQWLCVQRTTLQHYNTDQHRFLPHRTHHLLLNCCCCFTVQTFSSTAHQMDTSPLKEVQVPPAPGQKHSHTVVFLHGRGDNAPHFCESLQYSRDSRGRTLSDAFPSFRWVFPQAPSRKPGEWNQWFDVWNVKNFAENENLQAEGLREVVPKIRNILAREANDLDGRWEKIILMGISMGSATSVHTLFNLDIPSPETRLGAFIGFSGRCPFAGQTLDEMRRTLQVESCPAHGDVLKKTPMLLEHCANDPLVLVEWGRKQCEVLRGFGANVTWREYPDGGHWINSPRGIDDAVAFLTAALELEQATNDSENLGTQG</sequence>
<evidence type="ECO:0000259" key="2">
    <source>
        <dbReference type="Pfam" id="PF02230"/>
    </source>
</evidence>
<dbReference type="GO" id="GO:0005737">
    <property type="term" value="C:cytoplasm"/>
    <property type="evidence" value="ECO:0007669"/>
    <property type="project" value="TreeGrafter"/>
</dbReference>
<dbReference type="GO" id="GO:0008474">
    <property type="term" value="F:palmitoyl-(protein) hydrolase activity"/>
    <property type="evidence" value="ECO:0007669"/>
    <property type="project" value="TreeGrafter"/>
</dbReference>
<evidence type="ECO:0000313" key="3">
    <source>
        <dbReference type="EMBL" id="QPG94045.1"/>
    </source>
</evidence>